<evidence type="ECO:0000259" key="8">
    <source>
        <dbReference type="Pfam" id="PF01435"/>
    </source>
</evidence>
<dbReference type="Pfam" id="PF01435">
    <property type="entry name" value="Peptidase_M48"/>
    <property type="match status" value="1"/>
</dbReference>
<keyword evidence="5 6" id="KW-0482">Metalloprotease</keyword>
<dbReference type="CDD" id="cd07332">
    <property type="entry name" value="M48C_Oma1_like"/>
    <property type="match status" value="1"/>
</dbReference>
<dbReference type="GO" id="GO:0016020">
    <property type="term" value="C:membrane"/>
    <property type="evidence" value="ECO:0007669"/>
    <property type="project" value="TreeGrafter"/>
</dbReference>
<feature type="transmembrane region" description="Helical" evidence="7">
    <location>
        <begin position="108"/>
        <end position="129"/>
    </location>
</feature>
<dbReference type="InterPro" id="IPR051156">
    <property type="entry name" value="Mito/Outer_Membr_Metalloprot"/>
</dbReference>
<feature type="domain" description="Peptidase M48" evidence="8">
    <location>
        <begin position="172"/>
        <end position="344"/>
    </location>
</feature>
<dbReference type="OrthoDB" id="9810445at2"/>
<gene>
    <name evidence="9" type="primary">yfgC</name>
    <name evidence="9" type="ORF">CA85_06680</name>
</gene>
<comment type="caution">
    <text evidence="9">The sequence shown here is derived from an EMBL/GenBank/DDBJ whole genome shotgun (WGS) entry which is preliminary data.</text>
</comment>
<keyword evidence="7" id="KW-1133">Transmembrane helix</keyword>
<evidence type="ECO:0000256" key="6">
    <source>
        <dbReference type="RuleBase" id="RU003983"/>
    </source>
</evidence>
<evidence type="ECO:0000256" key="2">
    <source>
        <dbReference type="ARBA" id="ARBA00022723"/>
    </source>
</evidence>
<name>A0A5C5YKK4_9BACT</name>
<evidence type="ECO:0000256" key="7">
    <source>
        <dbReference type="SAM" id="Phobius"/>
    </source>
</evidence>
<dbReference type="Proteomes" id="UP000318053">
    <property type="component" value="Unassembled WGS sequence"/>
</dbReference>
<evidence type="ECO:0000256" key="3">
    <source>
        <dbReference type="ARBA" id="ARBA00022801"/>
    </source>
</evidence>
<keyword evidence="1 6" id="KW-0645">Protease</keyword>
<dbReference type="GO" id="GO:0046872">
    <property type="term" value="F:metal ion binding"/>
    <property type="evidence" value="ECO:0007669"/>
    <property type="project" value="UniProtKB-KW"/>
</dbReference>
<accession>A0A5C5YKK4</accession>
<evidence type="ECO:0000256" key="5">
    <source>
        <dbReference type="ARBA" id="ARBA00023049"/>
    </source>
</evidence>
<keyword evidence="10" id="KW-1185">Reference proteome</keyword>
<keyword evidence="7" id="KW-0812">Transmembrane</keyword>
<dbReference type="Gene3D" id="3.30.2010.10">
    <property type="entry name" value="Metalloproteases ('zincins'), catalytic domain"/>
    <property type="match status" value="1"/>
</dbReference>
<evidence type="ECO:0000313" key="9">
    <source>
        <dbReference type="EMBL" id="TWT75377.1"/>
    </source>
</evidence>
<keyword evidence="2" id="KW-0479">Metal-binding</keyword>
<comment type="cofactor">
    <cofactor evidence="6">
        <name>Zn(2+)</name>
        <dbReference type="ChEBI" id="CHEBI:29105"/>
    </cofactor>
    <text evidence="6">Binds 1 zinc ion per subunit.</text>
</comment>
<dbReference type="GO" id="GO:0051603">
    <property type="term" value="P:proteolysis involved in protein catabolic process"/>
    <property type="evidence" value="ECO:0007669"/>
    <property type="project" value="TreeGrafter"/>
</dbReference>
<evidence type="ECO:0000256" key="1">
    <source>
        <dbReference type="ARBA" id="ARBA00022670"/>
    </source>
</evidence>
<sequence length="379" mass="40825">MQSTYSGGVFSDTLADGRAGGEVELMPAGIAIRCPDGEFFVIPYRECQVEMGGYHGRMLFCRNPDRSLTIYSEDAQFRRDLSLAAAGMLDEQLAMGNRQRRSESRRSLFYAVAFVAATLVVVVAGYFAVRSGAKAAVLALPTSVDAKIGDAAMQSMTLEGPQVEDPVIVDAMQSIVDRLEPQAAVEGFQFKVHVVDSPMVNAFALPGGNIVVYTGLIRSATSAEQVAAVLAHEMAHVTLRHGLQRAGQSLGIWAGMSLLIGDVSGLMGAGVDLFQTASANQYSRQHENEADREGVRMLQAADIDPAAMTQLFAAINKEQGDLPEIFAWISTHPDDASRIAQVEALIQKLPPRDYRPIDVDWAAVQTQLSDLPANQPPGD</sequence>
<proteinExistence type="inferred from homology"/>
<keyword evidence="3 6" id="KW-0378">Hydrolase</keyword>
<dbReference type="InterPro" id="IPR001915">
    <property type="entry name" value="Peptidase_M48"/>
</dbReference>
<protein>
    <submittedName>
        <fullName evidence="9">TPR repeat-containing protein YfgC</fullName>
    </submittedName>
</protein>
<dbReference type="AlphaFoldDB" id="A0A5C5YKK4"/>
<comment type="similarity">
    <text evidence="6">Belongs to the peptidase M48 family.</text>
</comment>
<keyword evidence="7" id="KW-0472">Membrane</keyword>
<evidence type="ECO:0000313" key="10">
    <source>
        <dbReference type="Proteomes" id="UP000318053"/>
    </source>
</evidence>
<evidence type="ECO:0000256" key="4">
    <source>
        <dbReference type="ARBA" id="ARBA00022833"/>
    </source>
</evidence>
<reference evidence="9 10" key="1">
    <citation type="submission" date="2019-02" db="EMBL/GenBank/DDBJ databases">
        <title>Deep-cultivation of Planctomycetes and their phenomic and genomic characterization uncovers novel biology.</title>
        <authorList>
            <person name="Wiegand S."/>
            <person name="Jogler M."/>
            <person name="Boedeker C."/>
            <person name="Pinto D."/>
            <person name="Vollmers J."/>
            <person name="Rivas-Marin E."/>
            <person name="Kohn T."/>
            <person name="Peeters S.H."/>
            <person name="Heuer A."/>
            <person name="Rast P."/>
            <person name="Oberbeckmann S."/>
            <person name="Bunk B."/>
            <person name="Jeske O."/>
            <person name="Meyerdierks A."/>
            <person name="Storesund J.E."/>
            <person name="Kallscheuer N."/>
            <person name="Luecker S."/>
            <person name="Lage O.M."/>
            <person name="Pohl T."/>
            <person name="Merkel B.J."/>
            <person name="Hornburger P."/>
            <person name="Mueller R.-W."/>
            <person name="Bruemmer F."/>
            <person name="Labrenz M."/>
            <person name="Spormann A.M."/>
            <person name="Op Den Camp H."/>
            <person name="Overmann J."/>
            <person name="Amann R."/>
            <person name="Jetten M.S.M."/>
            <person name="Mascher T."/>
            <person name="Medema M.H."/>
            <person name="Devos D.P."/>
            <person name="Kaster A.-K."/>
            <person name="Ovreas L."/>
            <person name="Rohde M."/>
            <person name="Galperin M.Y."/>
            <person name="Jogler C."/>
        </authorList>
    </citation>
    <scope>NUCLEOTIDE SEQUENCE [LARGE SCALE GENOMIC DNA]</scope>
    <source>
        <strain evidence="9 10">CA85</strain>
    </source>
</reference>
<keyword evidence="4 6" id="KW-0862">Zinc</keyword>
<dbReference type="PANTHER" id="PTHR22726">
    <property type="entry name" value="METALLOENDOPEPTIDASE OMA1"/>
    <property type="match status" value="1"/>
</dbReference>
<dbReference type="PANTHER" id="PTHR22726:SF24">
    <property type="entry name" value="M48 FAMILY METALLOPEPTIDASE"/>
    <property type="match status" value="1"/>
</dbReference>
<dbReference type="RefSeq" id="WP_146389806.1">
    <property type="nucleotide sequence ID" value="NZ_SJPK01000001.1"/>
</dbReference>
<organism evidence="9 10">
    <name type="scientific">Allorhodopirellula solitaria</name>
    <dbReference type="NCBI Taxonomy" id="2527987"/>
    <lineage>
        <taxon>Bacteria</taxon>
        <taxon>Pseudomonadati</taxon>
        <taxon>Planctomycetota</taxon>
        <taxon>Planctomycetia</taxon>
        <taxon>Pirellulales</taxon>
        <taxon>Pirellulaceae</taxon>
        <taxon>Allorhodopirellula</taxon>
    </lineage>
</organism>
<dbReference type="GO" id="GO:0004222">
    <property type="term" value="F:metalloendopeptidase activity"/>
    <property type="evidence" value="ECO:0007669"/>
    <property type="project" value="InterPro"/>
</dbReference>
<dbReference type="EMBL" id="SJPK01000001">
    <property type="protein sequence ID" value="TWT75377.1"/>
    <property type="molecule type" value="Genomic_DNA"/>
</dbReference>